<evidence type="ECO:0000313" key="1">
    <source>
        <dbReference type="EMBL" id="KAK5849772.1"/>
    </source>
</evidence>
<sequence length="126" mass="13697">MNGPTSHLPRIYPYPTKCTDGDEVLNIRAYTCFSAFCKKQTCHPSHVKSEDVCERQSLHAGYMKREVYLGNEEGKGAPLAARCFNNPSVLPLSQQCAQICLAGTGMGSAPLPPVRSTAVSKEVIHS</sequence>
<dbReference type="AlphaFoldDB" id="A0AAN7WVZ6"/>
<comment type="caution">
    <text evidence="1">The sequence shown here is derived from an EMBL/GenBank/DDBJ whole genome shotgun (WGS) entry which is preliminary data.</text>
</comment>
<dbReference type="EMBL" id="JAUZQC010000023">
    <property type="protein sequence ID" value="KAK5849772.1"/>
    <property type="molecule type" value="Genomic_DNA"/>
</dbReference>
<dbReference type="Proteomes" id="UP001346869">
    <property type="component" value="Unassembled WGS sequence"/>
</dbReference>
<proteinExistence type="predicted"/>
<protein>
    <submittedName>
        <fullName evidence="1">Uncharacterized protein</fullName>
    </submittedName>
</protein>
<keyword evidence="2" id="KW-1185">Reference proteome</keyword>
<gene>
    <name evidence="1" type="ORF">PBY51_014078</name>
</gene>
<evidence type="ECO:0000313" key="2">
    <source>
        <dbReference type="Proteomes" id="UP001346869"/>
    </source>
</evidence>
<organism evidence="1 2">
    <name type="scientific">Eleginops maclovinus</name>
    <name type="common">Patagonian blennie</name>
    <name type="synonym">Eleginus maclovinus</name>
    <dbReference type="NCBI Taxonomy" id="56733"/>
    <lineage>
        <taxon>Eukaryota</taxon>
        <taxon>Metazoa</taxon>
        <taxon>Chordata</taxon>
        <taxon>Craniata</taxon>
        <taxon>Vertebrata</taxon>
        <taxon>Euteleostomi</taxon>
        <taxon>Actinopterygii</taxon>
        <taxon>Neopterygii</taxon>
        <taxon>Teleostei</taxon>
        <taxon>Neoteleostei</taxon>
        <taxon>Acanthomorphata</taxon>
        <taxon>Eupercaria</taxon>
        <taxon>Perciformes</taxon>
        <taxon>Notothenioidei</taxon>
        <taxon>Eleginopidae</taxon>
        <taxon>Eleginops</taxon>
    </lineage>
</organism>
<reference evidence="1 2" key="1">
    <citation type="journal article" date="2023" name="Genes (Basel)">
        <title>Chromosome-Level Genome Assembly and Circadian Gene Repertoire of the Patagonia Blennie Eleginops maclovinus-The Closest Ancestral Proxy of Antarctic Cryonotothenioids.</title>
        <authorList>
            <person name="Cheng C.C."/>
            <person name="Rivera-Colon A.G."/>
            <person name="Minhas B.F."/>
            <person name="Wilson L."/>
            <person name="Rayamajhi N."/>
            <person name="Vargas-Chacoff L."/>
            <person name="Catchen J.M."/>
        </authorList>
    </citation>
    <scope>NUCLEOTIDE SEQUENCE [LARGE SCALE GENOMIC DNA]</scope>
    <source>
        <strain evidence="1">JMC-PN-2008</strain>
    </source>
</reference>
<reference evidence="1 2" key="2">
    <citation type="journal article" date="2023" name="Mol. Biol. Evol.">
        <title>Genomics of Secondarily Temperate Adaptation in the Only Non-Antarctic Icefish.</title>
        <authorList>
            <person name="Rivera-Colon A.G."/>
            <person name="Rayamajhi N."/>
            <person name="Minhas B.F."/>
            <person name="Madrigal G."/>
            <person name="Bilyk K.T."/>
            <person name="Yoon V."/>
            <person name="Hune M."/>
            <person name="Gregory S."/>
            <person name="Cheng C.H.C."/>
            <person name="Catchen J.M."/>
        </authorList>
    </citation>
    <scope>NUCLEOTIDE SEQUENCE [LARGE SCALE GENOMIC DNA]</scope>
    <source>
        <strain evidence="1">JMC-PN-2008</strain>
    </source>
</reference>
<name>A0AAN7WVZ6_ELEMC</name>
<accession>A0AAN7WVZ6</accession>